<comment type="catalytic activity">
    <reaction evidence="6">
        <text>cis-stilbene oxide + H2O = (1R,2R)-hydrobenzoin</text>
        <dbReference type="Rhea" id="RHEA:23900"/>
        <dbReference type="ChEBI" id="CHEBI:15377"/>
        <dbReference type="ChEBI" id="CHEBI:50004"/>
        <dbReference type="ChEBI" id="CHEBI:50014"/>
        <dbReference type="EC" id="3.3.2.9"/>
    </reaction>
</comment>
<evidence type="ECO:0000256" key="1">
    <source>
        <dbReference type="ARBA" id="ARBA00000221"/>
    </source>
</evidence>
<keyword evidence="5 6" id="KW-0378">Hydrolase</keyword>
<dbReference type="GO" id="GO:0097176">
    <property type="term" value="P:epoxide metabolic process"/>
    <property type="evidence" value="ECO:0007669"/>
    <property type="project" value="TreeGrafter"/>
</dbReference>
<comment type="function">
    <text evidence="6">Catalyzes juvenile hormone hydrolysis.</text>
</comment>
<comment type="similarity">
    <text evidence="3 6">Belongs to the peptidase S33 family.</text>
</comment>
<comment type="catalytic activity">
    <reaction evidence="1 6">
        <text>1-(4-methoxyphenyl)-N-methyl-N-[(3-methyloxetan-3-yl)methyl]methanamine + H2O = 2-{[(4-methoxybenzyl)(methyl)amino]methyl}-2-methylpropane-1,3-diol</text>
        <dbReference type="Rhea" id="RHEA:55764"/>
        <dbReference type="ChEBI" id="CHEBI:15377"/>
        <dbReference type="ChEBI" id="CHEBI:139161"/>
        <dbReference type="ChEBI" id="CHEBI:139164"/>
        <dbReference type="EC" id="3.3.2.9"/>
    </reaction>
</comment>
<keyword evidence="4 6" id="KW-0058">Aromatic hydrocarbons catabolism</keyword>
<keyword evidence="7" id="KW-1133">Transmembrane helix</keyword>
<name>A0AAN7ZKS6_9COLE</name>
<evidence type="ECO:0000259" key="8">
    <source>
        <dbReference type="Pfam" id="PF06441"/>
    </source>
</evidence>
<evidence type="ECO:0000256" key="2">
    <source>
        <dbReference type="ARBA" id="ARBA00004111"/>
    </source>
</evidence>
<sequence>MSFTGKVFILSSATFIIYVGIQIYKYFQPPPLPLYDENEYWGPGNQPSKQDTSIKPFMINVSDEVLNDLKYRLENDRPYTPPLEGIQQQYGFNTNLLKEIIKFWKNDYNWRERETFLNQFPQFITNIQGLDIHYLHIKPKVSSDTIIFPLLLLHGWPTSVREFYSIIPLLTKEDNERNFVFEVVVPSLPGFGFSQPPSKRGLSPSKMAVIFKNLMKRIGHSQFYVQGEDWGGVIATSIATLFPKSILGLHSSMCMPSGPKALIKLFISSLFPSFFVDKRSKHKMFPLLEKFSLLLEEFGYYLLQATKPDTVGIGLGQSPSGMAAYILEKFSTGTNVSFREREDAGLKETFSYITLLDNLMIYWISNSLTTSMRIYSEAYSTHARSWEVSR</sequence>
<gene>
    <name evidence="9" type="ORF">RI129_009150</name>
</gene>
<dbReference type="PANTHER" id="PTHR21661:SF35">
    <property type="entry name" value="EPOXIDE HYDROLASE"/>
    <property type="match status" value="1"/>
</dbReference>
<dbReference type="Proteomes" id="UP001329430">
    <property type="component" value="Chromosome 6"/>
</dbReference>
<comment type="subcellular location">
    <subcellularLocation>
        <location evidence="6">Endoplasmic reticulum membrane</location>
    </subcellularLocation>
    <subcellularLocation>
        <location evidence="2">Microsome membrane</location>
        <topology evidence="2">Single-pass membrane protein</topology>
    </subcellularLocation>
</comment>
<evidence type="ECO:0000313" key="9">
    <source>
        <dbReference type="EMBL" id="KAK5642983.1"/>
    </source>
</evidence>
<keyword evidence="6 7" id="KW-0472">Membrane</keyword>
<dbReference type="GO" id="GO:0033961">
    <property type="term" value="F:cis-stilbene-oxide hydrolase activity"/>
    <property type="evidence" value="ECO:0007669"/>
    <property type="project" value="UniProtKB-UniRule"/>
</dbReference>
<dbReference type="Gene3D" id="3.40.50.1820">
    <property type="entry name" value="alpha/beta hydrolase"/>
    <property type="match status" value="1"/>
</dbReference>
<keyword evidence="6" id="KW-0256">Endoplasmic reticulum</keyword>
<evidence type="ECO:0000256" key="3">
    <source>
        <dbReference type="ARBA" id="ARBA00010088"/>
    </source>
</evidence>
<feature type="transmembrane region" description="Helical" evidence="7">
    <location>
        <begin position="7"/>
        <end position="27"/>
    </location>
</feature>
<dbReference type="InterPro" id="IPR016292">
    <property type="entry name" value="Epoxide_hydrolase"/>
</dbReference>
<evidence type="ECO:0000256" key="5">
    <source>
        <dbReference type="ARBA" id="ARBA00022801"/>
    </source>
</evidence>
<dbReference type="GO" id="GO:0005789">
    <property type="term" value="C:endoplasmic reticulum membrane"/>
    <property type="evidence" value="ECO:0007669"/>
    <property type="project" value="UniProtKB-SubCell"/>
</dbReference>
<dbReference type="EC" id="3.3.2.9" evidence="6"/>
<dbReference type="AlphaFoldDB" id="A0AAN7ZKS6"/>
<dbReference type="InterPro" id="IPR029058">
    <property type="entry name" value="AB_hydrolase_fold"/>
</dbReference>
<accession>A0AAN7ZKS6</accession>
<evidence type="ECO:0000256" key="4">
    <source>
        <dbReference type="ARBA" id="ARBA00022797"/>
    </source>
</evidence>
<proteinExistence type="inferred from homology"/>
<protein>
    <recommendedName>
        <fullName evidence="6">Epoxide hydrolase</fullName>
        <ecNumber evidence="6">3.3.2.9</ecNumber>
    </recommendedName>
</protein>
<evidence type="ECO:0000313" key="10">
    <source>
        <dbReference type="Proteomes" id="UP001329430"/>
    </source>
</evidence>
<dbReference type="EMBL" id="JAVRBK010000006">
    <property type="protein sequence ID" value="KAK5642983.1"/>
    <property type="molecule type" value="Genomic_DNA"/>
</dbReference>
<evidence type="ECO:0000256" key="7">
    <source>
        <dbReference type="SAM" id="Phobius"/>
    </source>
</evidence>
<dbReference type="PANTHER" id="PTHR21661">
    <property type="entry name" value="EPOXIDE HYDROLASE 1-RELATED"/>
    <property type="match status" value="1"/>
</dbReference>
<dbReference type="InterPro" id="IPR000639">
    <property type="entry name" value="Epox_hydrolase-like"/>
</dbReference>
<dbReference type="SUPFAM" id="SSF53474">
    <property type="entry name" value="alpha/beta-Hydrolases"/>
    <property type="match status" value="1"/>
</dbReference>
<dbReference type="PIRSF" id="PIRSF001112">
    <property type="entry name" value="Epoxide_hydrolase"/>
    <property type="match status" value="1"/>
</dbReference>
<reference evidence="9 10" key="1">
    <citation type="journal article" date="2024" name="Insects">
        <title>An Improved Chromosome-Level Genome Assembly of the Firefly Pyrocoelia pectoralis.</title>
        <authorList>
            <person name="Fu X."/>
            <person name="Meyer-Rochow V.B."/>
            <person name="Ballantyne L."/>
            <person name="Zhu X."/>
        </authorList>
    </citation>
    <scope>NUCLEOTIDE SEQUENCE [LARGE SCALE GENOMIC DNA]</scope>
    <source>
        <strain evidence="9">XCY_ONT2</strain>
    </source>
</reference>
<keyword evidence="10" id="KW-1185">Reference proteome</keyword>
<keyword evidence="7" id="KW-0812">Transmembrane</keyword>
<organism evidence="9 10">
    <name type="scientific">Pyrocoelia pectoralis</name>
    <dbReference type="NCBI Taxonomy" id="417401"/>
    <lineage>
        <taxon>Eukaryota</taxon>
        <taxon>Metazoa</taxon>
        <taxon>Ecdysozoa</taxon>
        <taxon>Arthropoda</taxon>
        <taxon>Hexapoda</taxon>
        <taxon>Insecta</taxon>
        <taxon>Pterygota</taxon>
        <taxon>Neoptera</taxon>
        <taxon>Endopterygota</taxon>
        <taxon>Coleoptera</taxon>
        <taxon>Polyphaga</taxon>
        <taxon>Elateriformia</taxon>
        <taxon>Elateroidea</taxon>
        <taxon>Lampyridae</taxon>
        <taxon>Lampyrinae</taxon>
        <taxon>Pyrocoelia</taxon>
    </lineage>
</organism>
<feature type="domain" description="Epoxide hydrolase N-terminal" evidence="8">
    <location>
        <begin position="54"/>
        <end position="163"/>
    </location>
</feature>
<dbReference type="InterPro" id="IPR010497">
    <property type="entry name" value="Epoxide_hydro_N"/>
</dbReference>
<dbReference type="PRINTS" id="PR00412">
    <property type="entry name" value="EPOXHYDRLASE"/>
</dbReference>
<comment type="caution">
    <text evidence="9">The sequence shown here is derived from an EMBL/GenBank/DDBJ whole genome shotgun (WGS) entry which is preliminary data.</text>
</comment>
<evidence type="ECO:0000256" key="6">
    <source>
        <dbReference type="PIRNR" id="PIRNR001112"/>
    </source>
</evidence>
<dbReference type="Pfam" id="PF06441">
    <property type="entry name" value="EHN"/>
    <property type="match status" value="1"/>
</dbReference>